<reference evidence="2" key="1">
    <citation type="journal article" date="2020" name="Nature">
        <title>Giant virus diversity and host interactions through global metagenomics.</title>
        <authorList>
            <person name="Schulz F."/>
            <person name="Roux S."/>
            <person name="Paez-Espino D."/>
            <person name="Jungbluth S."/>
            <person name="Walsh D.A."/>
            <person name="Denef V.J."/>
            <person name="McMahon K.D."/>
            <person name="Konstantinidis K.T."/>
            <person name="Eloe-Fadrosh E.A."/>
            <person name="Kyrpides N.C."/>
            <person name="Woyke T."/>
        </authorList>
    </citation>
    <scope>NUCLEOTIDE SEQUENCE</scope>
    <source>
        <strain evidence="2">GVMAG-M-3300017989-17</strain>
    </source>
</reference>
<dbReference type="EMBL" id="MN739203">
    <property type="protein sequence ID" value="QHS93418.1"/>
    <property type="molecule type" value="Genomic_DNA"/>
</dbReference>
<dbReference type="AlphaFoldDB" id="A0A6C0BPU5"/>
<evidence type="ECO:0000256" key="1">
    <source>
        <dbReference type="SAM" id="MobiDB-lite"/>
    </source>
</evidence>
<protein>
    <submittedName>
        <fullName evidence="2">Uncharacterized protein</fullName>
    </submittedName>
</protein>
<feature type="compositionally biased region" description="Basic residues" evidence="1">
    <location>
        <begin position="114"/>
        <end position="123"/>
    </location>
</feature>
<evidence type="ECO:0000313" key="2">
    <source>
        <dbReference type="EMBL" id="QHS93418.1"/>
    </source>
</evidence>
<feature type="region of interest" description="Disordered" evidence="1">
    <location>
        <begin position="106"/>
        <end position="133"/>
    </location>
</feature>
<accession>A0A6C0BPU5</accession>
<name>A0A6C0BPU5_9ZZZZ</name>
<organism evidence="2">
    <name type="scientific">viral metagenome</name>
    <dbReference type="NCBI Taxonomy" id="1070528"/>
    <lineage>
        <taxon>unclassified sequences</taxon>
        <taxon>metagenomes</taxon>
        <taxon>organismal metagenomes</taxon>
    </lineage>
</organism>
<proteinExistence type="predicted"/>
<sequence>MEPLMEKLTAHFVRPVVRCKQQLRELLRKYPHIVQVTPATTDDPQGAPPELRYARRKLLEALKDDKSVLLTSFERSLKHAGMQVVQSTHGFNDTIKIWRMRPKAELKRDLKKESQRRHRKKKKTVDSDDDSYEYRPTPYFERQAVKPVTPPSMVTTTVHRVDLTVPLATGEVFAACNGGDFIEFPEFTLDDSDLPPAWRFQVV</sequence>